<feature type="domain" description="MATH" evidence="1">
    <location>
        <begin position="1"/>
        <end position="25"/>
    </location>
</feature>
<dbReference type="InterPro" id="IPR002083">
    <property type="entry name" value="MATH/TRAF_dom"/>
</dbReference>
<reference evidence="2 3" key="1">
    <citation type="journal article" date="2023" name="Plants (Basel)">
        <title>Bridging the Gap: Combining Genomics and Transcriptomics Approaches to Understand Stylosanthes scabra, an Orphan Legume from the Brazilian Caatinga.</title>
        <authorList>
            <person name="Ferreira-Neto J.R.C."/>
            <person name="da Silva M.D."/>
            <person name="Binneck E."/>
            <person name="de Melo N.F."/>
            <person name="da Silva R.H."/>
            <person name="de Melo A.L.T.M."/>
            <person name="Pandolfi V."/>
            <person name="Bustamante F.O."/>
            <person name="Brasileiro-Vidal A.C."/>
            <person name="Benko-Iseppon A.M."/>
        </authorList>
    </citation>
    <scope>NUCLEOTIDE SEQUENCE [LARGE SCALE GENOMIC DNA]</scope>
    <source>
        <tissue evidence="2">Leaves</tissue>
    </source>
</reference>
<comment type="caution">
    <text evidence="2">The sequence shown here is derived from an EMBL/GenBank/DDBJ whole genome shotgun (WGS) entry which is preliminary data.</text>
</comment>
<gene>
    <name evidence="2" type="ORF">PIB30_016565</name>
</gene>
<dbReference type="EMBL" id="JASCZI010060462">
    <property type="protein sequence ID" value="MED6132143.1"/>
    <property type="molecule type" value="Genomic_DNA"/>
</dbReference>
<evidence type="ECO:0000313" key="2">
    <source>
        <dbReference type="EMBL" id="MED6132143.1"/>
    </source>
</evidence>
<keyword evidence="3" id="KW-1185">Reference proteome</keyword>
<evidence type="ECO:0000313" key="3">
    <source>
        <dbReference type="Proteomes" id="UP001341840"/>
    </source>
</evidence>
<name>A0ABU6S8N2_9FABA</name>
<sequence length="141" mass="16978">MELDKFYDPSNGFLVNDTCIVVAEVLNEVQPAVFKTRIEYLRNRSAGLVDLKCIYKKEIYFVRIFEDILDHYTRVENFKKKRKRSQEFKEWSLIALERVLYFLKTQIMKNVNHDACKELQILWDELKVFGFEEFTSLELHL</sequence>
<evidence type="ECO:0000259" key="1">
    <source>
        <dbReference type="PROSITE" id="PS50144"/>
    </source>
</evidence>
<dbReference type="PROSITE" id="PS50144">
    <property type="entry name" value="MATH"/>
    <property type="match status" value="1"/>
</dbReference>
<protein>
    <recommendedName>
        <fullName evidence="1">MATH domain-containing protein</fullName>
    </recommendedName>
</protein>
<organism evidence="2 3">
    <name type="scientific">Stylosanthes scabra</name>
    <dbReference type="NCBI Taxonomy" id="79078"/>
    <lineage>
        <taxon>Eukaryota</taxon>
        <taxon>Viridiplantae</taxon>
        <taxon>Streptophyta</taxon>
        <taxon>Embryophyta</taxon>
        <taxon>Tracheophyta</taxon>
        <taxon>Spermatophyta</taxon>
        <taxon>Magnoliopsida</taxon>
        <taxon>eudicotyledons</taxon>
        <taxon>Gunneridae</taxon>
        <taxon>Pentapetalae</taxon>
        <taxon>rosids</taxon>
        <taxon>fabids</taxon>
        <taxon>Fabales</taxon>
        <taxon>Fabaceae</taxon>
        <taxon>Papilionoideae</taxon>
        <taxon>50 kb inversion clade</taxon>
        <taxon>dalbergioids sensu lato</taxon>
        <taxon>Dalbergieae</taxon>
        <taxon>Pterocarpus clade</taxon>
        <taxon>Stylosanthes</taxon>
    </lineage>
</organism>
<dbReference type="Proteomes" id="UP001341840">
    <property type="component" value="Unassembled WGS sequence"/>
</dbReference>
<accession>A0ABU6S8N2</accession>
<proteinExistence type="predicted"/>